<feature type="region of interest" description="Disordered" evidence="2">
    <location>
        <begin position="363"/>
        <end position="432"/>
    </location>
</feature>
<dbReference type="Proteomes" id="UP000234323">
    <property type="component" value="Unassembled WGS sequence"/>
</dbReference>
<feature type="compositionally biased region" description="Polar residues" evidence="2">
    <location>
        <begin position="1"/>
        <end position="11"/>
    </location>
</feature>
<feature type="region of interest" description="Disordered" evidence="2">
    <location>
        <begin position="1"/>
        <end position="26"/>
    </location>
</feature>
<dbReference type="VEuPathDB" id="FungiDB:RhiirA1_416712"/>
<dbReference type="AlphaFoldDB" id="A0A2I1H5A4"/>
<evidence type="ECO:0000256" key="1">
    <source>
        <dbReference type="SAM" id="Coils"/>
    </source>
</evidence>
<dbReference type="EMBL" id="LLXI01001523">
    <property type="protein sequence ID" value="PKY54058.1"/>
    <property type="molecule type" value="Genomic_DNA"/>
</dbReference>
<evidence type="ECO:0000313" key="4">
    <source>
        <dbReference type="EMBL" id="PKY54058.1"/>
    </source>
</evidence>
<feature type="compositionally biased region" description="Basic and acidic residues" evidence="2">
    <location>
        <begin position="393"/>
        <end position="412"/>
    </location>
</feature>
<name>A0A2I1H5A4_9GLOM</name>
<dbReference type="VEuPathDB" id="FungiDB:RhiirFUN_000729"/>
<gene>
    <name evidence="4" type="ORF">RhiirA4_548009</name>
</gene>
<keyword evidence="3" id="KW-0812">Transmembrane</keyword>
<sequence>MTNIDGNTSESTIDDHRTSSLSTESDVFEKNDIEPNYIRNLGQTIEENFKKCSEDIMINNSEIMTIVNQAIGEQREVFREFIKASVKSSDDLLTFSVDILFFVECFRNPDQYTNEENLYLLTDLLEESEKNYESTKELKNIISRETIRKETDETEVREKLNKTIGEDSKEIDETELNRILDDETIGMKEKLTKIHNFLKEYIDDINEFPHKIDSVRQSSIRKMLVKILNYLKDHPIITTFGTLFFFGASALVNRVLLAIIVYLTGSAGIFCNDVVMKRERNNLVEKINQVGDGLYSIVVEIGRIEKFWSEQIERIKYLIDNLARFNNENARIKRYKVANQIEKRWKDVAEDCKYYTRRMNDLLSRDRLSQPPKNSASATAQRLAASSGSLSNDRSDSRSAPHETTKKAKTTPEDSMGTDPIAPVTLSLLTEN</sequence>
<evidence type="ECO:0000256" key="2">
    <source>
        <dbReference type="SAM" id="MobiDB-lite"/>
    </source>
</evidence>
<comment type="caution">
    <text evidence="4">The sequence shown here is derived from an EMBL/GenBank/DDBJ whole genome shotgun (WGS) entry which is preliminary data.</text>
</comment>
<reference evidence="4 5" key="1">
    <citation type="submission" date="2015-10" db="EMBL/GenBank/DDBJ databases">
        <title>Genome analyses suggest a sexual origin of heterokaryosis in a supposedly ancient asexual fungus.</title>
        <authorList>
            <person name="Ropars J."/>
            <person name="Sedzielewska K."/>
            <person name="Noel J."/>
            <person name="Charron P."/>
            <person name="Farinelli L."/>
            <person name="Marton T."/>
            <person name="Kruger M."/>
            <person name="Pelin A."/>
            <person name="Brachmann A."/>
            <person name="Corradi N."/>
        </authorList>
    </citation>
    <scope>NUCLEOTIDE SEQUENCE [LARGE SCALE GENOMIC DNA]</scope>
    <source>
        <strain evidence="4 5">A4</strain>
    </source>
</reference>
<protein>
    <submittedName>
        <fullName evidence="4">Uncharacterized protein</fullName>
    </submittedName>
</protein>
<feature type="compositionally biased region" description="Polar residues" evidence="2">
    <location>
        <begin position="371"/>
        <end position="380"/>
    </location>
</feature>
<organism evidence="4 5">
    <name type="scientific">Rhizophagus irregularis</name>
    <dbReference type="NCBI Taxonomy" id="588596"/>
    <lineage>
        <taxon>Eukaryota</taxon>
        <taxon>Fungi</taxon>
        <taxon>Fungi incertae sedis</taxon>
        <taxon>Mucoromycota</taxon>
        <taxon>Glomeromycotina</taxon>
        <taxon>Glomeromycetes</taxon>
        <taxon>Glomerales</taxon>
        <taxon>Glomeraceae</taxon>
        <taxon>Rhizophagus</taxon>
    </lineage>
</organism>
<accession>A0A2I1H5A4</accession>
<evidence type="ECO:0000256" key="3">
    <source>
        <dbReference type="SAM" id="Phobius"/>
    </source>
</evidence>
<keyword evidence="3" id="KW-1133">Transmembrane helix</keyword>
<evidence type="ECO:0000313" key="5">
    <source>
        <dbReference type="Proteomes" id="UP000234323"/>
    </source>
</evidence>
<keyword evidence="3" id="KW-0472">Membrane</keyword>
<feature type="coiled-coil region" evidence="1">
    <location>
        <begin position="125"/>
        <end position="177"/>
    </location>
</feature>
<dbReference type="VEuPathDB" id="FungiDB:FUN_020442"/>
<feature type="transmembrane region" description="Helical" evidence="3">
    <location>
        <begin position="255"/>
        <end position="276"/>
    </location>
</feature>
<keyword evidence="1" id="KW-0175">Coiled coil</keyword>
<proteinExistence type="predicted"/>
<keyword evidence="5" id="KW-1185">Reference proteome</keyword>